<dbReference type="GO" id="GO:0005874">
    <property type="term" value="C:microtubule"/>
    <property type="evidence" value="ECO:0007669"/>
    <property type="project" value="UniProtKB-KW"/>
</dbReference>
<reference evidence="12 13" key="1">
    <citation type="submission" date="2015-11" db="EMBL/GenBank/DDBJ databases">
        <title>Genomes and virulence difference between two physiological races of Phytophthora nicotianae.</title>
        <authorList>
            <person name="Liu H."/>
            <person name="Ma X."/>
            <person name="Yu H."/>
            <person name="Fang D."/>
            <person name="Li Y."/>
            <person name="Wang X."/>
            <person name="Wang W."/>
            <person name="Dong Y."/>
            <person name="Xiao B."/>
        </authorList>
    </citation>
    <scope>NUCLEOTIDE SEQUENCE [LARGE SCALE GENOMIC DNA]</scope>
    <source>
        <strain evidence="12">race 0</strain>
        <strain evidence="10">Race 0</strain>
        <strain evidence="13">race 1</strain>
        <strain evidence="11">Race 1</strain>
    </source>
</reference>
<dbReference type="InterPro" id="IPR043936">
    <property type="entry name" value="HOOK_N"/>
</dbReference>
<evidence type="ECO:0000259" key="9">
    <source>
        <dbReference type="PROSITE" id="PS50021"/>
    </source>
</evidence>
<feature type="coiled-coil region" evidence="7">
    <location>
        <begin position="213"/>
        <end position="447"/>
    </location>
</feature>
<dbReference type="PANTHER" id="PTHR18947:SF28">
    <property type="entry name" value="GIRDIN, ISOFORM A"/>
    <property type="match status" value="1"/>
</dbReference>
<dbReference type="Pfam" id="PF05622">
    <property type="entry name" value="HOOK"/>
    <property type="match status" value="1"/>
</dbReference>
<dbReference type="Proteomes" id="UP000052943">
    <property type="component" value="Unassembled WGS sequence"/>
</dbReference>
<evidence type="ECO:0000256" key="8">
    <source>
        <dbReference type="SAM" id="MobiDB-lite"/>
    </source>
</evidence>
<dbReference type="GO" id="GO:0005815">
    <property type="term" value="C:microtubule organizing center"/>
    <property type="evidence" value="ECO:0007669"/>
    <property type="project" value="TreeGrafter"/>
</dbReference>
<feature type="compositionally biased region" description="Low complexity" evidence="8">
    <location>
        <begin position="555"/>
        <end position="576"/>
    </location>
</feature>
<dbReference type="OrthoDB" id="49395at2759"/>
<name>A0A0W8CD34_PHYNI</name>
<dbReference type="GO" id="GO:0005737">
    <property type="term" value="C:cytoplasm"/>
    <property type="evidence" value="ECO:0007669"/>
    <property type="project" value="TreeGrafter"/>
</dbReference>
<dbReference type="InterPro" id="IPR036872">
    <property type="entry name" value="CH_dom_sf"/>
</dbReference>
<organism evidence="10 12">
    <name type="scientific">Phytophthora nicotianae</name>
    <name type="common">Potato buckeye rot agent</name>
    <name type="synonym">Phytophthora parasitica</name>
    <dbReference type="NCBI Taxonomy" id="4792"/>
    <lineage>
        <taxon>Eukaryota</taxon>
        <taxon>Sar</taxon>
        <taxon>Stramenopiles</taxon>
        <taxon>Oomycota</taxon>
        <taxon>Peronosporomycetes</taxon>
        <taxon>Peronosporales</taxon>
        <taxon>Peronosporaceae</taxon>
        <taxon>Phytophthora</taxon>
    </lineage>
</organism>
<comment type="caution">
    <text evidence="10">The sequence shown here is derived from an EMBL/GenBank/DDBJ whole genome shotgun (WGS) entry which is preliminary data.</text>
</comment>
<comment type="similarity">
    <text evidence="2">Belongs to the hook family.</text>
</comment>
<dbReference type="InterPro" id="IPR008636">
    <property type="entry name" value="Hook_C"/>
</dbReference>
<dbReference type="InterPro" id="IPR001715">
    <property type="entry name" value="CH_dom"/>
</dbReference>
<dbReference type="PROSITE" id="PS50021">
    <property type="entry name" value="CH"/>
    <property type="match status" value="1"/>
</dbReference>
<feature type="region of interest" description="Disordered" evidence="8">
    <location>
        <begin position="771"/>
        <end position="802"/>
    </location>
</feature>
<keyword evidence="3" id="KW-0963">Cytoplasm</keyword>
<evidence type="ECO:0000256" key="2">
    <source>
        <dbReference type="ARBA" id="ARBA00006946"/>
    </source>
</evidence>
<feature type="region of interest" description="Disordered" evidence="8">
    <location>
        <begin position="555"/>
        <end position="583"/>
    </location>
</feature>
<dbReference type="SUPFAM" id="SSF116907">
    <property type="entry name" value="Hook domain"/>
    <property type="match status" value="1"/>
</dbReference>
<feature type="coiled-coil region" evidence="7">
    <location>
        <begin position="638"/>
        <end position="754"/>
    </location>
</feature>
<dbReference type="GO" id="GO:0030705">
    <property type="term" value="P:cytoskeleton-dependent intracellular transport"/>
    <property type="evidence" value="ECO:0007669"/>
    <property type="project" value="InterPro"/>
</dbReference>
<feature type="domain" description="Calponin-homology (CH)" evidence="9">
    <location>
        <begin position="3"/>
        <end position="120"/>
    </location>
</feature>
<evidence type="ECO:0000256" key="5">
    <source>
        <dbReference type="ARBA" id="ARBA00023054"/>
    </source>
</evidence>
<dbReference type="AlphaFoldDB" id="A0A0W8CD34"/>
<evidence type="ECO:0000256" key="6">
    <source>
        <dbReference type="ARBA" id="ARBA00023212"/>
    </source>
</evidence>
<dbReference type="PANTHER" id="PTHR18947">
    <property type="entry name" value="HOOK PROTEINS"/>
    <property type="match status" value="1"/>
</dbReference>
<sequence>MDDTAQRSLLLWVQSFHEKLATDVQISSLEDLCDGVFLSKIMHHIDAEYVNLEQINEQPGGNWALKSNNLKTLLRAVELFYTDELGQICHADELVDPLLIAKENDVHEVSKLTELLLGCAVQCPNKSEYIHPIMQMGPSEQASLMHAIENLMHRFQPTSPGGVSNASRRNSMAHGASFDEIASPSSSASVSAIATGGSNEALAAQLAQALERSSSMELRYLDMEREKRELTERFERTLTEHRELADKYSALESERDQLRSERQNTLTRDNKKIQQIVDNEVHALQMQMEEKDLELNRVKRESGERLMMLENEVRRQADELDISRSKLGTLNKLEASVTKYKKKLEEMNSLRGQVRELETLNAQYLDKVVDLESTIKTMPGLKSLVEKYKNQVVELETANVQASSNLNVKEQKIRRLQEELDSALGGKEFLESQVEELRTQLSSMQYRESTDDAMAAGESSAVNGGGLSADMLLGRDSVSGLKERVARLERENAELKSGNADAGQAELANDLDMAIKAKESLQVSLFQMQKQNDQLSEDLRNTRIQNEQQQQMLAQLQQTHAQTQPQQQVQAQWQNAPGGPEPMQVSNDITVREGAAAAGTAGFATPAALEAGVAMGPGGAMQAPVPTPGSVVVTSSNNALSSAQIAEYQDKLEKLVRRGSERLEIEAEAVDSLRATVTELTKRLKEKESVINELSEQRAKLENYTKKTLHAVQTKYMVAVSSHRNQINEKQERVDFLEKKMKEIRASYSREQALMMSSFYEIGTEMQRRTMMPQGPVTGAPGAGSWLANKRTEERAKRRQGA</sequence>
<dbReference type="GO" id="GO:0031122">
    <property type="term" value="P:cytoplasmic microtubule organization"/>
    <property type="evidence" value="ECO:0007669"/>
    <property type="project" value="InterPro"/>
</dbReference>
<dbReference type="EMBL" id="LNFO01003894">
    <property type="protein sequence ID" value="KUF81962.1"/>
    <property type="molecule type" value="Genomic_DNA"/>
</dbReference>
<evidence type="ECO:0000313" key="11">
    <source>
        <dbReference type="EMBL" id="KUF95264.1"/>
    </source>
</evidence>
<dbReference type="FunFam" id="1.10.418.10:FF:000094">
    <property type="entry name" value="Hook domain-containing protein"/>
    <property type="match status" value="1"/>
</dbReference>
<keyword evidence="4" id="KW-0493">Microtubule</keyword>
<evidence type="ECO:0000256" key="4">
    <source>
        <dbReference type="ARBA" id="ARBA00022701"/>
    </source>
</evidence>
<dbReference type="CDD" id="cd22211">
    <property type="entry name" value="HkD_SF"/>
    <property type="match status" value="1"/>
</dbReference>
<gene>
    <name evidence="10" type="ORF">AM587_10007740</name>
    <name evidence="11" type="ORF">AM588_10006174</name>
</gene>
<evidence type="ECO:0000313" key="10">
    <source>
        <dbReference type="EMBL" id="KUF81962.1"/>
    </source>
</evidence>
<dbReference type="Proteomes" id="UP000054636">
    <property type="component" value="Unassembled WGS sequence"/>
</dbReference>
<dbReference type="GO" id="GO:0051959">
    <property type="term" value="F:dynein light intermediate chain binding"/>
    <property type="evidence" value="ECO:0007669"/>
    <property type="project" value="TreeGrafter"/>
</dbReference>
<evidence type="ECO:0000256" key="7">
    <source>
        <dbReference type="SAM" id="Coils"/>
    </source>
</evidence>
<keyword evidence="6" id="KW-0206">Cytoskeleton</keyword>
<dbReference type="GO" id="GO:0008017">
    <property type="term" value="F:microtubule binding"/>
    <property type="evidence" value="ECO:0007669"/>
    <property type="project" value="InterPro"/>
</dbReference>
<accession>A0A0W8CD34</accession>
<evidence type="ECO:0000313" key="12">
    <source>
        <dbReference type="Proteomes" id="UP000052943"/>
    </source>
</evidence>
<dbReference type="Pfam" id="PF19047">
    <property type="entry name" value="HOOK_N"/>
    <property type="match status" value="1"/>
</dbReference>
<evidence type="ECO:0000313" key="13">
    <source>
        <dbReference type="Proteomes" id="UP000054636"/>
    </source>
</evidence>
<proteinExistence type="inferred from homology"/>
<dbReference type="STRING" id="4790.A0A0W8CD34"/>
<evidence type="ECO:0000256" key="3">
    <source>
        <dbReference type="ARBA" id="ARBA00022490"/>
    </source>
</evidence>
<dbReference type="EMBL" id="LNFP01000237">
    <property type="protein sequence ID" value="KUF95264.1"/>
    <property type="molecule type" value="Genomic_DNA"/>
</dbReference>
<protein>
    <submittedName>
        <fullName evidence="10">Hook domain-containing protein</fullName>
    </submittedName>
</protein>
<keyword evidence="5 7" id="KW-0175">Coiled coil</keyword>
<dbReference type="Gene3D" id="1.10.418.10">
    <property type="entry name" value="Calponin-like domain"/>
    <property type="match status" value="1"/>
</dbReference>
<comment type="subcellular location">
    <subcellularLocation>
        <location evidence="1">Cytoplasm</location>
        <location evidence="1">Cytoskeleton</location>
    </subcellularLocation>
</comment>
<evidence type="ECO:0000256" key="1">
    <source>
        <dbReference type="ARBA" id="ARBA00004245"/>
    </source>
</evidence>